<evidence type="ECO:0000313" key="1">
    <source>
        <dbReference type="EMBL" id="GAG67813.1"/>
    </source>
</evidence>
<comment type="caution">
    <text evidence="1">The sequence shown here is derived from an EMBL/GenBank/DDBJ whole genome shotgun (WGS) entry which is preliminary data.</text>
</comment>
<organism evidence="1">
    <name type="scientific">marine sediment metagenome</name>
    <dbReference type="NCBI Taxonomy" id="412755"/>
    <lineage>
        <taxon>unclassified sequences</taxon>
        <taxon>metagenomes</taxon>
        <taxon>ecological metagenomes</taxon>
    </lineage>
</organism>
<dbReference type="EMBL" id="BART01009401">
    <property type="protein sequence ID" value="GAG67813.1"/>
    <property type="molecule type" value="Genomic_DNA"/>
</dbReference>
<reference evidence="1" key="1">
    <citation type="journal article" date="2014" name="Front. Microbiol.">
        <title>High frequency of phylogenetically diverse reductive dehalogenase-homologous genes in deep subseafloor sedimentary metagenomes.</title>
        <authorList>
            <person name="Kawai M."/>
            <person name="Futagami T."/>
            <person name="Toyoda A."/>
            <person name="Takaki Y."/>
            <person name="Nishi S."/>
            <person name="Hori S."/>
            <person name="Arai W."/>
            <person name="Tsubouchi T."/>
            <person name="Morono Y."/>
            <person name="Uchiyama I."/>
            <person name="Ito T."/>
            <person name="Fujiyama A."/>
            <person name="Inagaki F."/>
            <person name="Takami H."/>
        </authorList>
    </citation>
    <scope>NUCLEOTIDE SEQUENCE</scope>
    <source>
        <strain evidence="1">Expedition CK06-06</strain>
    </source>
</reference>
<dbReference type="AlphaFoldDB" id="X1A4V8"/>
<name>X1A4V8_9ZZZZ</name>
<gene>
    <name evidence="1" type="ORF">S01H4_20841</name>
</gene>
<sequence length="64" mass="7224">MNVEIDKSEPLPERPICCLKLEIVPGKPELIVASKEPISIPNSRAFVELIPRISFLLNFSLLKH</sequence>
<accession>X1A4V8</accession>
<protein>
    <submittedName>
        <fullName evidence="1">Uncharacterized protein</fullName>
    </submittedName>
</protein>
<proteinExistence type="predicted"/>